<dbReference type="Pfam" id="PF00654">
    <property type="entry name" value="Voltage_CLC"/>
    <property type="match status" value="1"/>
</dbReference>
<gene>
    <name evidence="9" type="primary">clcA</name>
    <name evidence="9" type="ORF">ENS29_11970</name>
</gene>
<feature type="transmembrane region" description="Helical" evidence="8">
    <location>
        <begin position="52"/>
        <end position="72"/>
    </location>
</feature>
<evidence type="ECO:0000256" key="3">
    <source>
        <dbReference type="ARBA" id="ARBA00022692"/>
    </source>
</evidence>
<evidence type="ECO:0000313" key="9">
    <source>
        <dbReference type="EMBL" id="HGU33562.1"/>
    </source>
</evidence>
<dbReference type="PANTHER" id="PTHR45711">
    <property type="entry name" value="CHLORIDE CHANNEL PROTEIN"/>
    <property type="match status" value="1"/>
</dbReference>
<name>A0A7C4RT70_9BACT</name>
<evidence type="ECO:0000256" key="4">
    <source>
        <dbReference type="ARBA" id="ARBA00022989"/>
    </source>
</evidence>
<proteinExistence type="predicted"/>
<feature type="transmembrane region" description="Helical" evidence="8">
    <location>
        <begin position="12"/>
        <end position="31"/>
    </location>
</feature>
<comment type="caution">
    <text evidence="9">The sequence shown here is derived from an EMBL/GenBank/DDBJ whole genome shotgun (WGS) entry which is preliminary data.</text>
</comment>
<feature type="transmembrane region" description="Helical" evidence="8">
    <location>
        <begin position="259"/>
        <end position="276"/>
    </location>
</feature>
<dbReference type="GO" id="GO:0005247">
    <property type="term" value="F:voltage-gated chloride channel activity"/>
    <property type="evidence" value="ECO:0007669"/>
    <property type="project" value="TreeGrafter"/>
</dbReference>
<dbReference type="InterPro" id="IPR014743">
    <property type="entry name" value="Cl-channel_core"/>
</dbReference>
<keyword evidence="7" id="KW-0868">Chloride</keyword>
<keyword evidence="6 8" id="KW-0472">Membrane</keyword>
<evidence type="ECO:0000256" key="6">
    <source>
        <dbReference type="ARBA" id="ARBA00023136"/>
    </source>
</evidence>
<feature type="transmembrane region" description="Helical" evidence="8">
    <location>
        <begin position="296"/>
        <end position="316"/>
    </location>
</feature>
<feature type="transmembrane region" description="Helical" evidence="8">
    <location>
        <begin position="216"/>
        <end position="238"/>
    </location>
</feature>
<dbReference type="PANTHER" id="PTHR45711:SF6">
    <property type="entry name" value="CHLORIDE CHANNEL PROTEIN"/>
    <property type="match status" value="1"/>
</dbReference>
<dbReference type="Gene3D" id="1.10.3080.10">
    <property type="entry name" value="Clc chloride channel"/>
    <property type="match status" value="1"/>
</dbReference>
<feature type="transmembrane region" description="Helical" evidence="8">
    <location>
        <begin position="354"/>
        <end position="374"/>
    </location>
</feature>
<keyword evidence="5" id="KW-0406">Ion transport</keyword>
<dbReference type="CDD" id="cd01031">
    <property type="entry name" value="EriC"/>
    <property type="match status" value="1"/>
</dbReference>
<dbReference type="GO" id="GO:0005886">
    <property type="term" value="C:plasma membrane"/>
    <property type="evidence" value="ECO:0007669"/>
    <property type="project" value="TreeGrafter"/>
</dbReference>
<evidence type="ECO:0000256" key="5">
    <source>
        <dbReference type="ARBA" id="ARBA00023065"/>
    </source>
</evidence>
<dbReference type="NCBIfam" id="NF003640">
    <property type="entry name" value="PRK05277.1"/>
    <property type="match status" value="1"/>
</dbReference>
<dbReference type="SUPFAM" id="SSF81340">
    <property type="entry name" value="Clc chloride channel"/>
    <property type="match status" value="1"/>
</dbReference>
<keyword evidence="2" id="KW-0813">Transport</keyword>
<dbReference type="InterPro" id="IPR001807">
    <property type="entry name" value="ClC"/>
</dbReference>
<feature type="transmembrane region" description="Helical" evidence="8">
    <location>
        <begin position="149"/>
        <end position="173"/>
    </location>
</feature>
<feature type="transmembrane region" description="Helical" evidence="8">
    <location>
        <begin position="323"/>
        <end position="342"/>
    </location>
</feature>
<protein>
    <submittedName>
        <fullName evidence="9">H(+)/Cl(-) exchange transporter ClcA</fullName>
    </submittedName>
</protein>
<sequence>MNELKRRILSLKGFWIGLTAGLLAVAFRLCLEGAEDIRGEILLKAAAQGWGAAIGMMALFGGIVVCVVWITVRFAPEAGGSGIPHLKGYLVGLHALRAWRILLVKFLGGVAGIGSGLALGREGPTVQLGAAIAKIWGDRLAPNRVERKLLISAGAGAGLAAAFNAPLAGVFFILEELQHSLNQTVLVTAFVASVTSDIVCRLIMGHLPVFHVQMSRFPGIGMFPLFILQGLFLGYLGLGFNKSLLWSSDRVRRWSMQGRILLAGGLGVGLAGIGFWKPEVLGLGGRLTEQVLSNAVGYVGVVVYFFARFGLTMVSYSTGAPGGIFAPMLLLGALAGSFFGYTAQLFYPGASFDFTVWGVLGMVGFFSASVRAPITGTILILEMTGAYDLLLPLMIVSLCAYSIPEFYKDRPIYDALLHRDNQQIGLPTYSD</sequence>
<dbReference type="AlphaFoldDB" id="A0A7C4RT70"/>
<evidence type="ECO:0000256" key="7">
    <source>
        <dbReference type="ARBA" id="ARBA00023214"/>
    </source>
</evidence>
<reference evidence="9" key="1">
    <citation type="journal article" date="2020" name="mSystems">
        <title>Genome- and Community-Level Interaction Insights into Carbon Utilization and Element Cycling Functions of Hydrothermarchaeota in Hydrothermal Sediment.</title>
        <authorList>
            <person name="Zhou Z."/>
            <person name="Liu Y."/>
            <person name="Xu W."/>
            <person name="Pan J."/>
            <person name="Luo Z.H."/>
            <person name="Li M."/>
        </authorList>
    </citation>
    <scope>NUCLEOTIDE SEQUENCE [LARGE SCALE GENOMIC DNA]</scope>
    <source>
        <strain evidence="9">SpSt-477</strain>
    </source>
</reference>
<dbReference type="EMBL" id="DSUH01000273">
    <property type="protein sequence ID" value="HGU33562.1"/>
    <property type="molecule type" value="Genomic_DNA"/>
</dbReference>
<evidence type="ECO:0000256" key="1">
    <source>
        <dbReference type="ARBA" id="ARBA00004141"/>
    </source>
</evidence>
<comment type="subcellular location">
    <subcellularLocation>
        <location evidence="1">Membrane</location>
        <topology evidence="1">Multi-pass membrane protein</topology>
    </subcellularLocation>
</comment>
<keyword evidence="3 8" id="KW-0812">Transmembrane</keyword>
<evidence type="ECO:0000256" key="2">
    <source>
        <dbReference type="ARBA" id="ARBA00022448"/>
    </source>
</evidence>
<feature type="transmembrane region" description="Helical" evidence="8">
    <location>
        <begin position="185"/>
        <end position="204"/>
    </location>
</feature>
<accession>A0A7C4RT70</accession>
<keyword evidence="4 8" id="KW-1133">Transmembrane helix</keyword>
<evidence type="ECO:0000256" key="8">
    <source>
        <dbReference type="SAM" id="Phobius"/>
    </source>
</evidence>
<dbReference type="PRINTS" id="PR00762">
    <property type="entry name" value="CLCHANNEL"/>
</dbReference>
<organism evidence="9">
    <name type="scientific">Desulfatirhabdium butyrativorans</name>
    <dbReference type="NCBI Taxonomy" id="340467"/>
    <lineage>
        <taxon>Bacteria</taxon>
        <taxon>Pseudomonadati</taxon>
        <taxon>Thermodesulfobacteriota</taxon>
        <taxon>Desulfobacteria</taxon>
        <taxon>Desulfobacterales</taxon>
        <taxon>Desulfatirhabdiaceae</taxon>
        <taxon>Desulfatirhabdium</taxon>
    </lineage>
</organism>